<keyword evidence="2" id="KW-1133">Transmembrane helix</keyword>
<dbReference type="EMBL" id="MDGQ01000005">
    <property type="protein sequence ID" value="OEK04215.1"/>
    <property type="molecule type" value="Genomic_DNA"/>
</dbReference>
<accession>A0A1E5SYM7</accession>
<evidence type="ECO:0000313" key="4">
    <source>
        <dbReference type="Proteomes" id="UP000095552"/>
    </source>
</evidence>
<keyword evidence="1" id="KW-0175">Coiled coil</keyword>
<dbReference type="Proteomes" id="UP000095552">
    <property type="component" value="Unassembled WGS sequence"/>
</dbReference>
<dbReference type="RefSeq" id="WP_069835720.1">
    <property type="nucleotide sequence ID" value="NZ_MDGQ01000005.1"/>
</dbReference>
<keyword evidence="4" id="KW-1185">Reference proteome</keyword>
<reference evidence="3 4" key="1">
    <citation type="submission" date="2016-08" db="EMBL/GenBank/DDBJ databases">
        <title>Draft genome of Fabibacter sp. strain SK-8.</title>
        <authorList>
            <person name="Wong S.-K."/>
            <person name="Hamasaki K."/>
            <person name="Yoshizawa S."/>
        </authorList>
    </citation>
    <scope>NUCLEOTIDE SEQUENCE [LARGE SCALE GENOMIC DNA]</scope>
    <source>
        <strain evidence="3 4">SK-8</strain>
    </source>
</reference>
<feature type="coiled-coil region" evidence="1">
    <location>
        <begin position="127"/>
        <end position="154"/>
    </location>
</feature>
<dbReference type="STRING" id="1563681.BFP71_12080"/>
<evidence type="ECO:0000256" key="1">
    <source>
        <dbReference type="SAM" id="Coils"/>
    </source>
</evidence>
<comment type="caution">
    <text evidence="3">The sequence shown here is derived from an EMBL/GenBank/DDBJ whole genome shotgun (WGS) entry which is preliminary data.</text>
</comment>
<keyword evidence="2" id="KW-0812">Transmembrane</keyword>
<evidence type="ECO:0000313" key="3">
    <source>
        <dbReference type="EMBL" id="OEK04215.1"/>
    </source>
</evidence>
<dbReference type="AlphaFoldDB" id="A0A1E5SYM7"/>
<feature type="transmembrane region" description="Helical" evidence="2">
    <location>
        <begin position="21"/>
        <end position="39"/>
    </location>
</feature>
<organism evidence="3 4">
    <name type="scientific">Roseivirga misakiensis</name>
    <dbReference type="NCBI Taxonomy" id="1563681"/>
    <lineage>
        <taxon>Bacteria</taxon>
        <taxon>Pseudomonadati</taxon>
        <taxon>Bacteroidota</taxon>
        <taxon>Cytophagia</taxon>
        <taxon>Cytophagales</taxon>
        <taxon>Roseivirgaceae</taxon>
        <taxon>Roseivirga</taxon>
    </lineage>
</organism>
<name>A0A1E5SYM7_9BACT</name>
<dbReference type="OrthoDB" id="835970at2"/>
<protein>
    <submittedName>
        <fullName evidence="3">Uncharacterized protein</fullName>
    </submittedName>
</protein>
<keyword evidence="2" id="KW-0472">Membrane</keyword>
<proteinExistence type="predicted"/>
<gene>
    <name evidence="3" type="ORF">BFP71_12080</name>
</gene>
<sequence>MLNILRKLRRQEMKGTKYLKYAIGEIVLVVFGILIALSLNNWNDQRKAVIKEKALLKMVQEENSYNKSFLEEDEGLFSDKPLSIRKLLNVLNQPRSTEIDEKTEEYFFDVLQMGIYTFSTEYLNRYINNSEDDLSELTARMVSLKDNLNSLQKASEFTYNYQLEKTWPFIERAFDMVNGEIMDYNVLRDPVFMNRMVILGDMSSGNLSSYKNTLLEVNQIDSLISVRLN</sequence>
<evidence type="ECO:0000256" key="2">
    <source>
        <dbReference type="SAM" id="Phobius"/>
    </source>
</evidence>